<evidence type="ECO:0000256" key="1">
    <source>
        <dbReference type="SAM" id="MobiDB-lite"/>
    </source>
</evidence>
<accession>A0A6J4J9B4</accession>
<proteinExistence type="predicted"/>
<sequence length="45" mass="5280">MPRAVTRPFISRPPSRVEDRRESKKDQGISIIFIWKVPVTVPEIF</sequence>
<dbReference type="AlphaFoldDB" id="A0A6J4J9B4"/>
<gene>
    <name evidence="2" type="ORF">AVDCRST_MAG56-3081</name>
</gene>
<feature type="region of interest" description="Disordered" evidence="1">
    <location>
        <begin position="1"/>
        <end position="25"/>
    </location>
</feature>
<reference evidence="2" key="1">
    <citation type="submission" date="2020-02" db="EMBL/GenBank/DDBJ databases">
        <authorList>
            <person name="Meier V. D."/>
        </authorList>
    </citation>
    <scope>NUCLEOTIDE SEQUENCE</scope>
    <source>
        <strain evidence="2">AVDCRST_MAG56</strain>
    </source>
</reference>
<evidence type="ECO:0000313" key="2">
    <source>
        <dbReference type="EMBL" id="CAA9271408.1"/>
    </source>
</evidence>
<protein>
    <submittedName>
        <fullName evidence="2">Uncharacterized protein</fullName>
    </submittedName>
</protein>
<dbReference type="EMBL" id="CADCTQ010000260">
    <property type="protein sequence ID" value="CAA9271408.1"/>
    <property type="molecule type" value="Genomic_DNA"/>
</dbReference>
<organism evidence="2">
    <name type="scientific">uncultured Cytophagales bacterium</name>
    <dbReference type="NCBI Taxonomy" id="158755"/>
    <lineage>
        <taxon>Bacteria</taxon>
        <taxon>Pseudomonadati</taxon>
        <taxon>Bacteroidota</taxon>
        <taxon>Sphingobacteriia</taxon>
        <taxon>Sphingobacteriales</taxon>
        <taxon>environmental samples</taxon>
    </lineage>
</organism>
<name>A0A6J4J9B4_9SPHI</name>
<feature type="compositionally biased region" description="Basic and acidic residues" evidence="1">
    <location>
        <begin position="15"/>
        <end position="25"/>
    </location>
</feature>